<dbReference type="InterPro" id="IPR029063">
    <property type="entry name" value="SAM-dependent_MTases_sf"/>
</dbReference>
<dbReference type="InterPro" id="IPR001525">
    <property type="entry name" value="C5_MeTfrase"/>
</dbReference>
<evidence type="ECO:0000256" key="2">
    <source>
        <dbReference type="ARBA" id="ARBA00022679"/>
    </source>
</evidence>
<keyword evidence="4" id="KW-0680">Restriction system</keyword>
<dbReference type="GO" id="GO:0032259">
    <property type="term" value="P:methylation"/>
    <property type="evidence" value="ECO:0007669"/>
    <property type="project" value="UniProtKB-KW"/>
</dbReference>
<proteinExistence type="predicted"/>
<evidence type="ECO:0000313" key="6">
    <source>
        <dbReference type="EMBL" id="CAA6807014.1"/>
    </source>
</evidence>
<dbReference type="EMBL" id="CACVAU010000025">
    <property type="protein sequence ID" value="CAA6807014.1"/>
    <property type="molecule type" value="Genomic_DNA"/>
</dbReference>
<keyword evidence="1 6" id="KW-0489">Methyltransferase</keyword>
<sequence length="266" mass="30025">MQLVLSLFTGIGLLDKAFKEDGFCVVSSGDLITGQDVRDFTGVKNKFDGIIGGSPCQDFSKANRNRPELNKSYGFEMLNEFKRVVLECNPTWALLENVAGVPNLEIEGYNYQRIDINQSWYEDVNRLRHIQFYYKDTLTPLQIKRSVTDRDVKLTGCALASDNRSFNELKKLQGLSDDFNLPSFNVQGKKRAVGNGVPLSIGRVLAHAVKSVTIQDNFNAAESQFKYCLCGCGRVVTSTRAKYYDYSCRKRKQRSNKNNMPGRVTL</sequence>
<dbReference type="AlphaFoldDB" id="A0A6S6SF24"/>
<evidence type="ECO:0000256" key="5">
    <source>
        <dbReference type="ARBA" id="ARBA00047422"/>
    </source>
</evidence>
<gene>
    <name evidence="6" type="ORF">HELGO_WM12996</name>
</gene>
<organism evidence="6">
    <name type="scientific">uncultured Sulfurovum sp</name>
    <dbReference type="NCBI Taxonomy" id="269237"/>
    <lineage>
        <taxon>Bacteria</taxon>
        <taxon>Pseudomonadati</taxon>
        <taxon>Campylobacterota</taxon>
        <taxon>Epsilonproteobacteria</taxon>
        <taxon>Campylobacterales</taxon>
        <taxon>Sulfurovaceae</taxon>
        <taxon>Sulfurovum</taxon>
        <taxon>environmental samples</taxon>
    </lineage>
</organism>
<dbReference type="GO" id="GO:0003886">
    <property type="term" value="F:DNA (cytosine-5-)-methyltransferase activity"/>
    <property type="evidence" value="ECO:0007669"/>
    <property type="project" value="UniProtKB-EC"/>
</dbReference>
<dbReference type="GO" id="GO:0009307">
    <property type="term" value="P:DNA restriction-modification system"/>
    <property type="evidence" value="ECO:0007669"/>
    <property type="project" value="UniProtKB-KW"/>
</dbReference>
<evidence type="ECO:0000256" key="3">
    <source>
        <dbReference type="ARBA" id="ARBA00022691"/>
    </source>
</evidence>
<dbReference type="InterPro" id="IPR018117">
    <property type="entry name" value="C5_DNA_meth_AS"/>
</dbReference>
<dbReference type="Gene3D" id="3.40.50.150">
    <property type="entry name" value="Vaccinia Virus protein VP39"/>
    <property type="match status" value="1"/>
</dbReference>
<comment type="catalytic activity">
    <reaction evidence="5">
        <text>a 2'-deoxycytidine in DNA + S-adenosyl-L-methionine = a 5-methyl-2'-deoxycytidine in DNA + S-adenosyl-L-homocysteine + H(+)</text>
        <dbReference type="Rhea" id="RHEA:13681"/>
        <dbReference type="Rhea" id="RHEA-COMP:11369"/>
        <dbReference type="Rhea" id="RHEA-COMP:11370"/>
        <dbReference type="ChEBI" id="CHEBI:15378"/>
        <dbReference type="ChEBI" id="CHEBI:57856"/>
        <dbReference type="ChEBI" id="CHEBI:59789"/>
        <dbReference type="ChEBI" id="CHEBI:85452"/>
        <dbReference type="ChEBI" id="CHEBI:85454"/>
        <dbReference type="EC" id="2.1.1.37"/>
    </reaction>
</comment>
<evidence type="ECO:0000256" key="4">
    <source>
        <dbReference type="ARBA" id="ARBA00022747"/>
    </source>
</evidence>
<dbReference type="SUPFAM" id="SSF53335">
    <property type="entry name" value="S-adenosyl-L-methionine-dependent methyltransferases"/>
    <property type="match status" value="1"/>
</dbReference>
<evidence type="ECO:0000256" key="1">
    <source>
        <dbReference type="ARBA" id="ARBA00022603"/>
    </source>
</evidence>
<dbReference type="Pfam" id="PF00145">
    <property type="entry name" value="DNA_methylase"/>
    <property type="match status" value="1"/>
</dbReference>
<protein>
    <submittedName>
        <fullName evidence="6">DNA methyltransferase</fullName>
    </submittedName>
</protein>
<keyword evidence="2 6" id="KW-0808">Transferase</keyword>
<keyword evidence="3" id="KW-0949">S-adenosyl-L-methionine</keyword>
<reference evidence="6" key="1">
    <citation type="submission" date="2020-01" db="EMBL/GenBank/DDBJ databases">
        <authorList>
            <person name="Meier V. D."/>
            <person name="Meier V D."/>
        </authorList>
    </citation>
    <scope>NUCLEOTIDE SEQUENCE</scope>
    <source>
        <strain evidence="6">HLG_WM_MAG_05</strain>
    </source>
</reference>
<name>A0A6S6SF24_9BACT</name>
<accession>A0A6S6SF24</accession>
<dbReference type="PROSITE" id="PS00094">
    <property type="entry name" value="C5_MTASE_1"/>
    <property type="match status" value="1"/>
</dbReference>